<evidence type="ECO:0000313" key="2">
    <source>
        <dbReference type="Proteomes" id="UP000694892"/>
    </source>
</evidence>
<accession>A0A974D0R8</accession>
<dbReference type="AlphaFoldDB" id="A0A974D0R8"/>
<sequence length="76" mass="8468">MAHSQGQFLGPLCCVVQRPGHAVVSPARNTALVHESNTPVLPVQHNSTLYFHYFRTLSFFRVTVPLSQVFPCISET</sequence>
<name>A0A974D0R8_XENLA</name>
<evidence type="ECO:0000313" key="1">
    <source>
        <dbReference type="EMBL" id="OCT82903.1"/>
    </source>
</evidence>
<gene>
    <name evidence="1" type="ORF">XELAEV_18025438mg</name>
</gene>
<proteinExistence type="predicted"/>
<organism evidence="1 2">
    <name type="scientific">Xenopus laevis</name>
    <name type="common">African clawed frog</name>
    <dbReference type="NCBI Taxonomy" id="8355"/>
    <lineage>
        <taxon>Eukaryota</taxon>
        <taxon>Metazoa</taxon>
        <taxon>Chordata</taxon>
        <taxon>Craniata</taxon>
        <taxon>Vertebrata</taxon>
        <taxon>Euteleostomi</taxon>
        <taxon>Amphibia</taxon>
        <taxon>Batrachia</taxon>
        <taxon>Anura</taxon>
        <taxon>Pipoidea</taxon>
        <taxon>Pipidae</taxon>
        <taxon>Xenopodinae</taxon>
        <taxon>Xenopus</taxon>
        <taxon>Xenopus</taxon>
    </lineage>
</organism>
<reference evidence="2" key="1">
    <citation type="journal article" date="2016" name="Nature">
        <title>Genome evolution in the allotetraploid frog Xenopus laevis.</title>
        <authorList>
            <person name="Session A.M."/>
            <person name="Uno Y."/>
            <person name="Kwon T."/>
            <person name="Chapman J.A."/>
            <person name="Toyoda A."/>
            <person name="Takahashi S."/>
            <person name="Fukui A."/>
            <person name="Hikosaka A."/>
            <person name="Suzuki A."/>
            <person name="Kondo M."/>
            <person name="van Heeringen S.J."/>
            <person name="Quigley I."/>
            <person name="Heinz S."/>
            <person name="Ogino H."/>
            <person name="Ochi H."/>
            <person name="Hellsten U."/>
            <person name="Lyons J.B."/>
            <person name="Simakov O."/>
            <person name="Putnam N."/>
            <person name="Stites J."/>
            <person name="Kuroki Y."/>
            <person name="Tanaka T."/>
            <person name="Michiue T."/>
            <person name="Watanabe M."/>
            <person name="Bogdanovic O."/>
            <person name="Lister R."/>
            <person name="Georgiou G."/>
            <person name="Paranjpe S.S."/>
            <person name="van Kruijsbergen I."/>
            <person name="Shu S."/>
            <person name="Carlson J."/>
            <person name="Kinoshita T."/>
            <person name="Ohta Y."/>
            <person name="Mawaribuchi S."/>
            <person name="Jenkins J."/>
            <person name="Grimwood J."/>
            <person name="Schmutz J."/>
            <person name="Mitros T."/>
            <person name="Mozaffari S.V."/>
            <person name="Suzuki Y."/>
            <person name="Haramoto Y."/>
            <person name="Yamamoto T.S."/>
            <person name="Takagi C."/>
            <person name="Heald R."/>
            <person name="Miller K."/>
            <person name="Haudenschild C."/>
            <person name="Kitzman J."/>
            <person name="Nakayama T."/>
            <person name="Izutsu Y."/>
            <person name="Robert J."/>
            <person name="Fortriede J."/>
            <person name="Burns K."/>
            <person name="Lotay V."/>
            <person name="Karimi K."/>
            <person name="Yasuoka Y."/>
            <person name="Dichmann D.S."/>
            <person name="Flajnik M.F."/>
            <person name="Houston D.W."/>
            <person name="Shendure J."/>
            <person name="DuPasquier L."/>
            <person name="Vize P.D."/>
            <person name="Zorn A.M."/>
            <person name="Ito M."/>
            <person name="Marcotte E.M."/>
            <person name="Wallingford J.B."/>
            <person name="Ito Y."/>
            <person name="Asashima M."/>
            <person name="Ueno N."/>
            <person name="Matsuda Y."/>
            <person name="Veenstra G.J."/>
            <person name="Fujiyama A."/>
            <person name="Harland R.M."/>
            <person name="Taira M."/>
            <person name="Rokhsar D.S."/>
        </authorList>
    </citation>
    <scope>NUCLEOTIDE SEQUENCE [LARGE SCALE GENOMIC DNA]</scope>
    <source>
        <strain evidence="2">J</strain>
    </source>
</reference>
<protein>
    <submittedName>
        <fullName evidence="1">Uncharacterized protein</fullName>
    </submittedName>
</protein>
<dbReference type="EMBL" id="CM004473">
    <property type="protein sequence ID" value="OCT82903.1"/>
    <property type="molecule type" value="Genomic_DNA"/>
</dbReference>
<dbReference type="Proteomes" id="UP000694892">
    <property type="component" value="Chromosome 4S"/>
</dbReference>